<organism evidence="1">
    <name type="scientific">Trichuris suis</name>
    <name type="common">pig whipworm</name>
    <dbReference type="NCBI Taxonomy" id="68888"/>
    <lineage>
        <taxon>Eukaryota</taxon>
        <taxon>Metazoa</taxon>
        <taxon>Ecdysozoa</taxon>
        <taxon>Nematoda</taxon>
        <taxon>Enoplea</taxon>
        <taxon>Dorylaimia</taxon>
        <taxon>Trichinellida</taxon>
        <taxon>Trichuridae</taxon>
        <taxon>Trichuris</taxon>
    </lineage>
</organism>
<sequence length="92" mass="10869">MLIVGGHLEPMRISVHKARHCRLLLKQSLRRSQHEEAYRDATNGCRRIEQGHLGLRTIEQEHLQMLKSSKKKIWKKISRKKWTMNLKIFAVG</sequence>
<gene>
    <name evidence="1" type="ORF">M514_28030</name>
</gene>
<protein>
    <submittedName>
        <fullName evidence="1">Uncharacterized protein</fullName>
    </submittedName>
</protein>
<evidence type="ECO:0000313" key="1">
    <source>
        <dbReference type="EMBL" id="KFD59789.1"/>
    </source>
</evidence>
<proteinExistence type="predicted"/>
<dbReference type="Proteomes" id="UP000030758">
    <property type="component" value="Unassembled WGS sequence"/>
</dbReference>
<reference evidence="1" key="1">
    <citation type="journal article" date="2014" name="Nat. Genet.">
        <title>Genome and transcriptome of the porcine whipworm Trichuris suis.</title>
        <authorList>
            <person name="Jex A.R."/>
            <person name="Nejsum P."/>
            <person name="Schwarz E.M."/>
            <person name="Hu L."/>
            <person name="Young N.D."/>
            <person name="Hall R.S."/>
            <person name="Korhonen P.K."/>
            <person name="Liao S."/>
            <person name="Thamsborg S."/>
            <person name="Xia J."/>
            <person name="Xu P."/>
            <person name="Wang S."/>
            <person name="Scheerlinck J.P."/>
            <person name="Hofmann A."/>
            <person name="Sternberg P.W."/>
            <person name="Wang J."/>
            <person name="Gasser R.B."/>
        </authorList>
    </citation>
    <scope>NUCLEOTIDE SEQUENCE [LARGE SCALE GENOMIC DNA]</scope>
    <source>
        <strain evidence="1">DCEP-RM93F</strain>
    </source>
</reference>
<dbReference type="EMBL" id="KL367736">
    <property type="protein sequence ID" value="KFD59789.1"/>
    <property type="molecule type" value="Genomic_DNA"/>
</dbReference>
<accession>A0A085MRE3</accession>
<name>A0A085MRE3_9BILA</name>
<dbReference type="AlphaFoldDB" id="A0A085MRE3"/>